<dbReference type="Proteomes" id="UP001060215">
    <property type="component" value="Chromosome 7"/>
</dbReference>
<dbReference type="EMBL" id="CM045764">
    <property type="protein sequence ID" value="KAI8006152.1"/>
    <property type="molecule type" value="Genomic_DNA"/>
</dbReference>
<gene>
    <name evidence="1" type="ORF">LOK49_LG07G03317</name>
</gene>
<proteinExistence type="predicted"/>
<evidence type="ECO:0000313" key="2">
    <source>
        <dbReference type="Proteomes" id="UP001060215"/>
    </source>
</evidence>
<sequence>MENSTTSMSKPISPKSRTVDNSDDEESSWTFYFEDFLCHNNNDEKSSFSSGYENPSLVSDAASAAAAKKFLDKDDQVIGAFSWDRISDKNLSFKKRKTKGGLVNDALEDTASSPVNSPKVCCLNQLDMNQKLKQNTDISEEKGNTSGQTDERSELAIVGRDSDYTELKKRGLRLVPLSMLSNYLG</sequence>
<organism evidence="1 2">
    <name type="scientific">Camellia lanceoleosa</name>
    <dbReference type="NCBI Taxonomy" id="1840588"/>
    <lineage>
        <taxon>Eukaryota</taxon>
        <taxon>Viridiplantae</taxon>
        <taxon>Streptophyta</taxon>
        <taxon>Embryophyta</taxon>
        <taxon>Tracheophyta</taxon>
        <taxon>Spermatophyta</taxon>
        <taxon>Magnoliopsida</taxon>
        <taxon>eudicotyledons</taxon>
        <taxon>Gunneridae</taxon>
        <taxon>Pentapetalae</taxon>
        <taxon>asterids</taxon>
        <taxon>Ericales</taxon>
        <taxon>Theaceae</taxon>
        <taxon>Camellia</taxon>
    </lineage>
</organism>
<keyword evidence="2" id="KW-1185">Reference proteome</keyword>
<comment type="caution">
    <text evidence="1">The sequence shown here is derived from an EMBL/GenBank/DDBJ whole genome shotgun (WGS) entry which is preliminary data.</text>
</comment>
<accession>A0ACC0GY78</accession>
<evidence type="ECO:0000313" key="1">
    <source>
        <dbReference type="EMBL" id="KAI8006152.1"/>
    </source>
</evidence>
<reference evidence="1 2" key="1">
    <citation type="journal article" date="2022" name="Plant J.">
        <title>Chromosome-level genome of Camellia lanceoleosa provides a valuable resource for understanding genome evolution and self-incompatibility.</title>
        <authorList>
            <person name="Gong W."/>
            <person name="Xiao S."/>
            <person name="Wang L."/>
            <person name="Liao Z."/>
            <person name="Chang Y."/>
            <person name="Mo W."/>
            <person name="Hu G."/>
            <person name="Li W."/>
            <person name="Zhao G."/>
            <person name="Zhu H."/>
            <person name="Hu X."/>
            <person name="Ji K."/>
            <person name="Xiang X."/>
            <person name="Song Q."/>
            <person name="Yuan D."/>
            <person name="Jin S."/>
            <person name="Zhang L."/>
        </authorList>
    </citation>
    <scope>NUCLEOTIDE SEQUENCE [LARGE SCALE GENOMIC DNA]</scope>
    <source>
        <strain evidence="1">SQ_2022a</strain>
    </source>
</reference>
<protein>
    <submittedName>
        <fullName evidence="1">Uncharacterized protein</fullName>
    </submittedName>
</protein>
<name>A0ACC0GY78_9ERIC</name>